<feature type="compositionally biased region" description="Polar residues" evidence="1">
    <location>
        <begin position="42"/>
        <end position="58"/>
    </location>
</feature>
<name>A0A8H4KKK8_9HYPO</name>
<sequence>MPKALPPSRPDRWRAGPYGAWISPSLATQSHSTPVGARLQHDNFSGYRSRSHTASSDPPTAPRAMGPYDAPAHHSPAHSPAVYRKENMPQTHGREFTPNVMPNGPPSVLSFEEDKVSRHPQNAQESQKDLQDPVAQEPQDPPQAQSHQPTRLKRGLTRVARMSLQAVSRTNRHGRQQPGLRIHSYGGGIQSNVWSNVPATAQTIAFNIEDEEALLKAYRNVKAMNPSAAVGGIMFSVATKAAHSSMADNLSWDFLAGRHGRGGRITINLDNKNNFRF</sequence>
<dbReference type="AlphaFoldDB" id="A0A8H4KKK8"/>
<feature type="region of interest" description="Disordered" evidence="1">
    <location>
        <begin position="91"/>
        <end position="154"/>
    </location>
</feature>
<proteinExistence type="predicted"/>
<gene>
    <name evidence="2" type="ORF">F53441_4226</name>
</gene>
<organism evidence="2 3">
    <name type="scientific">Fusarium austroafricanum</name>
    <dbReference type="NCBI Taxonomy" id="2364996"/>
    <lineage>
        <taxon>Eukaryota</taxon>
        <taxon>Fungi</taxon>
        <taxon>Dikarya</taxon>
        <taxon>Ascomycota</taxon>
        <taxon>Pezizomycotina</taxon>
        <taxon>Sordariomycetes</taxon>
        <taxon>Hypocreomycetidae</taxon>
        <taxon>Hypocreales</taxon>
        <taxon>Nectriaceae</taxon>
        <taxon>Fusarium</taxon>
        <taxon>Fusarium concolor species complex</taxon>
    </lineage>
</organism>
<evidence type="ECO:0000313" key="2">
    <source>
        <dbReference type="EMBL" id="KAF4452995.1"/>
    </source>
</evidence>
<protein>
    <submittedName>
        <fullName evidence="2">Uncharacterized protein</fullName>
    </submittedName>
</protein>
<evidence type="ECO:0000313" key="3">
    <source>
        <dbReference type="Proteomes" id="UP000605986"/>
    </source>
</evidence>
<evidence type="ECO:0000256" key="1">
    <source>
        <dbReference type="SAM" id="MobiDB-lite"/>
    </source>
</evidence>
<dbReference type="OrthoDB" id="5096204at2759"/>
<dbReference type="EMBL" id="JAADJG010000165">
    <property type="protein sequence ID" value="KAF4452995.1"/>
    <property type="molecule type" value="Genomic_DNA"/>
</dbReference>
<reference evidence="2" key="1">
    <citation type="submission" date="2020-01" db="EMBL/GenBank/DDBJ databases">
        <title>Identification and distribution of gene clusters putatively required for synthesis of sphingolipid metabolism inhibitors in phylogenetically diverse species of the filamentous fungus Fusarium.</title>
        <authorList>
            <person name="Kim H.-S."/>
            <person name="Busman M."/>
            <person name="Brown D.W."/>
            <person name="Divon H."/>
            <person name="Uhlig S."/>
            <person name="Proctor R.H."/>
        </authorList>
    </citation>
    <scope>NUCLEOTIDE SEQUENCE</scope>
    <source>
        <strain evidence="2">NRRL 53441</strain>
    </source>
</reference>
<accession>A0A8H4KKK8</accession>
<keyword evidence="3" id="KW-1185">Reference proteome</keyword>
<comment type="caution">
    <text evidence="2">The sequence shown here is derived from an EMBL/GenBank/DDBJ whole genome shotgun (WGS) entry which is preliminary data.</text>
</comment>
<feature type="region of interest" description="Disordered" evidence="1">
    <location>
        <begin position="1"/>
        <end position="79"/>
    </location>
</feature>
<dbReference type="Proteomes" id="UP000605986">
    <property type="component" value="Unassembled WGS sequence"/>
</dbReference>